<evidence type="ECO:0000313" key="2">
    <source>
        <dbReference type="Proteomes" id="UP000248168"/>
    </source>
</evidence>
<keyword evidence="2" id="KW-1185">Reference proteome</keyword>
<dbReference type="InParanoid" id="A0A330L5K1"/>
<sequence>MIHTCHNVGVTMASTQSFWSVPQQEGTAEFWVCMSCLGEVFYRKVPMPDCPSCHGVSTYESFTLDAVRDWGTDELIAKAGAEQKAAEADQPASIPASS</sequence>
<organism evidence="1 2">
    <name type="scientific">Nitrospira lenta</name>
    <dbReference type="NCBI Taxonomy" id="1436998"/>
    <lineage>
        <taxon>Bacteria</taxon>
        <taxon>Pseudomonadati</taxon>
        <taxon>Nitrospirota</taxon>
        <taxon>Nitrospiria</taxon>
        <taxon>Nitrospirales</taxon>
        <taxon>Nitrospiraceae</taxon>
        <taxon>Nitrospira</taxon>
    </lineage>
</organism>
<dbReference type="Proteomes" id="UP000248168">
    <property type="component" value="Unassembled WGS sequence"/>
</dbReference>
<reference evidence="2" key="1">
    <citation type="submission" date="2018-04" db="EMBL/GenBank/DDBJ databases">
        <authorList>
            <person name="Lucker S."/>
            <person name="Sakoula D."/>
        </authorList>
    </citation>
    <scope>NUCLEOTIDE SEQUENCE [LARGE SCALE GENOMIC DNA]</scope>
</reference>
<gene>
    <name evidence="1" type="ORF">NITLEN_20617</name>
</gene>
<evidence type="ECO:0008006" key="3">
    <source>
        <dbReference type="Google" id="ProtNLM"/>
    </source>
</evidence>
<protein>
    <recommendedName>
        <fullName evidence="3">Rubredoxin-like domain-containing protein</fullName>
    </recommendedName>
</protein>
<accession>A0A330L5K1</accession>
<proteinExistence type="predicted"/>
<evidence type="ECO:0000313" key="1">
    <source>
        <dbReference type="EMBL" id="SPP64977.1"/>
    </source>
</evidence>
<dbReference type="AlphaFoldDB" id="A0A330L5K1"/>
<name>A0A330L5K1_9BACT</name>
<dbReference type="EMBL" id="OUNR01000012">
    <property type="protein sequence ID" value="SPP64977.1"/>
    <property type="molecule type" value="Genomic_DNA"/>
</dbReference>